<dbReference type="Proteomes" id="UP000072763">
    <property type="component" value="Unassembled WGS sequence"/>
</dbReference>
<dbReference type="EMBL" id="LDRC01000047">
    <property type="protein sequence ID" value="KTR51677.1"/>
    <property type="molecule type" value="Genomic_DNA"/>
</dbReference>
<feature type="region of interest" description="Disordered" evidence="1">
    <location>
        <begin position="85"/>
        <end position="128"/>
    </location>
</feature>
<reference evidence="2 3" key="1">
    <citation type="journal article" date="2016" name="Front. Microbiol.">
        <title>Genomic Resource of Rice Seed Associated Bacteria.</title>
        <authorList>
            <person name="Midha S."/>
            <person name="Bansal K."/>
            <person name="Sharma S."/>
            <person name="Kumar N."/>
            <person name="Patil P.P."/>
            <person name="Chaudhry V."/>
            <person name="Patil P.B."/>
        </authorList>
    </citation>
    <scope>NUCLEOTIDE SEQUENCE [LARGE SCALE GENOMIC DNA]</scope>
    <source>
        <strain evidence="2 3">NS359</strain>
    </source>
</reference>
<comment type="caution">
    <text evidence="2">The sequence shown here is derived from an EMBL/GenBank/DDBJ whole genome shotgun (WGS) entry which is preliminary data.</text>
</comment>
<proteinExistence type="predicted"/>
<organism evidence="2 3">
    <name type="scientific">Curtobacterium oceanosedimentum</name>
    <dbReference type="NCBI Taxonomy" id="465820"/>
    <lineage>
        <taxon>Bacteria</taxon>
        <taxon>Bacillati</taxon>
        <taxon>Actinomycetota</taxon>
        <taxon>Actinomycetes</taxon>
        <taxon>Micrococcales</taxon>
        <taxon>Microbacteriaceae</taxon>
        <taxon>Curtobacterium</taxon>
    </lineage>
</organism>
<protein>
    <submittedName>
        <fullName evidence="2">Uncharacterized protein</fullName>
    </submittedName>
</protein>
<evidence type="ECO:0000256" key="1">
    <source>
        <dbReference type="SAM" id="MobiDB-lite"/>
    </source>
</evidence>
<evidence type="ECO:0000313" key="3">
    <source>
        <dbReference type="Proteomes" id="UP000072763"/>
    </source>
</evidence>
<accession>A0A147DQR4</accession>
<evidence type="ECO:0000313" key="2">
    <source>
        <dbReference type="EMBL" id="KTR51677.1"/>
    </source>
</evidence>
<gene>
    <name evidence="2" type="ORF">NS359_09015</name>
</gene>
<dbReference type="STRING" id="465820.NS263_14720"/>
<name>A0A147DQR4_9MICO</name>
<sequence>MTVVPSDADREALLTAVASANGLDPVAVRAGRRCPHCGSAEHGRPWATAAGRPVPVSLARTPARELGGAGTTAIAVVAGAVRSDVADRSPGSHGRHVVAAGDLPVAVDGRVDSGTGGRPDDGVSGSGG</sequence>
<dbReference type="PATRIC" id="fig|465820.4.peg.1969"/>
<dbReference type="AlphaFoldDB" id="A0A147DQR4"/>